<keyword evidence="1" id="KW-0472">Membrane</keyword>
<gene>
    <name evidence="2" type="ORF">SAMN02745129_3199</name>
</gene>
<accession>A0A1M5X3R3</accession>
<dbReference type="Proteomes" id="UP000184268">
    <property type="component" value="Unassembled WGS sequence"/>
</dbReference>
<dbReference type="AlphaFoldDB" id="A0A1M5X3R3"/>
<reference evidence="2 3" key="1">
    <citation type="submission" date="2016-11" db="EMBL/GenBank/DDBJ databases">
        <authorList>
            <person name="Jaros S."/>
            <person name="Januszkiewicz K."/>
            <person name="Wedrychowicz H."/>
        </authorList>
    </citation>
    <scope>NUCLEOTIDE SEQUENCE [LARGE SCALE GENOMIC DNA]</scope>
    <source>
        <strain evidence="2 3">DSM 16917</strain>
    </source>
</reference>
<keyword evidence="1" id="KW-0812">Transmembrane</keyword>
<keyword evidence="1" id="KW-1133">Transmembrane helix</keyword>
<evidence type="ECO:0000256" key="1">
    <source>
        <dbReference type="SAM" id="Phobius"/>
    </source>
</evidence>
<evidence type="ECO:0000313" key="2">
    <source>
        <dbReference type="EMBL" id="SHH94421.1"/>
    </source>
</evidence>
<name>A0A1M5X3R3_9GAMM</name>
<protein>
    <submittedName>
        <fullName evidence="2">Uncharacterized protein</fullName>
    </submittedName>
</protein>
<keyword evidence="3" id="KW-1185">Reference proteome</keyword>
<organism evidence="2 3">
    <name type="scientific">Ferrimonas marina</name>
    <dbReference type="NCBI Taxonomy" id="299255"/>
    <lineage>
        <taxon>Bacteria</taxon>
        <taxon>Pseudomonadati</taxon>
        <taxon>Pseudomonadota</taxon>
        <taxon>Gammaproteobacteria</taxon>
        <taxon>Alteromonadales</taxon>
        <taxon>Ferrimonadaceae</taxon>
        <taxon>Ferrimonas</taxon>
    </lineage>
</organism>
<dbReference type="RefSeq" id="WP_067661067.1">
    <property type="nucleotide sequence ID" value="NZ_FQXG01000005.1"/>
</dbReference>
<dbReference type="EMBL" id="FQXG01000005">
    <property type="protein sequence ID" value="SHH94421.1"/>
    <property type="molecule type" value="Genomic_DNA"/>
</dbReference>
<proteinExistence type="predicted"/>
<evidence type="ECO:0000313" key="3">
    <source>
        <dbReference type="Proteomes" id="UP000184268"/>
    </source>
</evidence>
<feature type="transmembrane region" description="Helical" evidence="1">
    <location>
        <begin position="37"/>
        <end position="56"/>
    </location>
</feature>
<sequence>MTVIWGYLTLGAMVVLWARLKRGYLLGQVQPTGRATWLVYASLCLLFWPLILLDLMTAGSVAPRRRDWHQSDPCDDTIPTDRRWSFQRHWLAQQKQKERVRQRQDQ</sequence>